<evidence type="ECO:0000256" key="1">
    <source>
        <dbReference type="ARBA" id="ARBA00006477"/>
    </source>
</evidence>
<dbReference type="InterPro" id="IPR031322">
    <property type="entry name" value="Shikimate/glucono_kinase"/>
</dbReference>
<dbReference type="InterPro" id="IPR027417">
    <property type="entry name" value="P-loop_NTPase"/>
</dbReference>
<sequence>MSDPRSPSRHSPIFEDSRRYSADATVLLVGFVGAGKKILGIIASVALRRRFIDFDAAFRQEVQLSPQEYIARHGSARYRESELEVTRSLLERNSTGCVIVGLGWSGNHQQQQLLKDFARNHPVVYIRRGPADLRQFIATSLDTFSRIYAAGNQFFQSCSNFDFFNRRQESTDSVGRPLPAYMKLKETERVFLGFLGRILGRACRVLYSSEPFSPSHTYALQAPLSWLETEPDLEVLESGVDAINLIIDSAAVTAEHAFTDKLVKHMATVRKHTRVPVFVETRSPMQPELLESLLRLAPDVLACPLDSGPFRELNSIKGHTKIIATYQQSTPLSGSQCAELASLLERARSSGFDALRVTAEANVPADSLSCIALQQHMSESNFPVIIYHTGLQGRSSICLNPTLSPVVPPSMQDTGLTLESVQRALVSCYLLPKRKFTVFGQNVANSLSPAMHNAAYTACGLPHVYNIVCSDDFSDIHRLLHSADHGGVAITLPYKSDVLPFLDEISPDVKDIQAVNTVTIEQARPDGAITLKGHNTDYIGIRDCIHKHLSPANAIRPGITALIIGAGGMARAAIYACYQLGVRQICIYNRTIANAQTLADYYSHWADSNTGTRLHIQVLRSSDPWPEHLRQPTIIAACLPAFDMSQSPVSLHIPDAWLQSPTGGVLIDRLSLTKQVAYGHPQTPIRKKINTRSSKWVIVDGLVLLLEQGIIQYELFTKRPAPVHVMRRALEQAINTHPDPCLSTQQHHQ</sequence>
<dbReference type="GO" id="GO:0004764">
    <property type="term" value="F:shikimate 3-dehydrogenase (NADP+) activity"/>
    <property type="evidence" value="ECO:0007669"/>
    <property type="project" value="InterPro"/>
</dbReference>
<comment type="similarity">
    <text evidence="2">In the N-terminal section; belongs to the shikimate kinase family.</text>
</comment>
<dbReference type="GO" id="GO:0009423">
    <property type="term" value="P:chorismate biosynthetic process"/>
    <property type="evidence" value="ECO:0007669"/>
    <property type="project" value="TreeGrafter"/>
</dbReference>
<comment type="similarity">
    <text evidence="1">In the 2nd section; belongs to the type-I 3-dehydroquinase family.</text>
</comment>
<dbReference type="GeneID" id="37118394"/>
<evidence type="ECO:0000313" key="6">
    <source>
        <dbReference type="EMBL" id="PWY87131.1"/>
    </source>
</evidence>
<dbReference type="InterPro" id="IPR036291">
    <property type="entry name" value="NAD(P)-bd_dom_sf"/>
</dbReference>
<comment type="caution">
    <text evidence="6">The sequence shown here is derived from an EMBL/GenBank/DDBJ whole genome shotgun (WGS) entry which is preliminary data.</text>
</comment>
<dbReference type="CDD" id="cd01065">
    <property type="entry name" value="NAD_bind_Shikimate_DH"/>
    <property type="match status" value="1"/>
</dbReference>
<evidence type="ECO:0000259" key="4">
    <source>
        <dbReference type="Pfam" id="PF08501"/>
    </source>
</evidence>
<dbReference type="InterPro" id="IPR022893">
    <property type="entry name" value="Shikimate_DH_fam"/>
</dbReference>
<evidence type="ECO:0000256" key="2">
    <source>
        <dbReference type="ARBA" id="ARBA00009349"/>
    </source>
</evidence>
<organism evidence="6 7">
    <name type="scientific">Aspergillus sclerotioniger CBS 115572</name>
    <dbReference type="NCBI Taxonomy" id="1450535"/>
    <lineage>
        <taxon>Eukaryota</taxon>
        <taxon>Fungi</taxon>
        <taxon>Dikarya</taxon>
        <taxon>Ascomycota</taxon>
        <taxon>Pezizomycotina</taxon>
        <taxon>Eurotiomycetes</taxon>
        <taxon>Eurotiomycetidae</taxon>
        <taxon>Eurotiales</taxon>
        <taxon>Aspergillaceae</taxon>
        <taxon>Aspergillus</taxon>
        <taxon>Aspergillus subgen. Circumdati</taxon>
    </lineage>
</organism>
<dbReference type="GO" id="GO:0019632">
    <property type="term" value="P:shikimate metabolic process"/>
    <property type="evidence" value="ECO:0007669"/>
    <property type="project" value="TreeGrafter"/>
</dbReference>
<dbReference type="InterPro" id="IPR013708">
    <property type="entry name" value="Shikimate_DH-bd_N"/>
</dbReference>
<dbReference type="RefSeq" id="XP_025467339.1">
    <property type="nucleotide sequence ID" value="XM_025616251.1"/>
</dbReference>
<gene>
    <name evidence="6" type="ORF">BO94DRAFT_596337</name>
</gene>
<dbReference type="STRING" id="1450535.A0A317WN31"/>
<dbReference type="Pfam" id="PF01487">
    <property type="entry name" value="DHquinase_I"/>
    <property type="match status" value="1"/>
</dbReference>
<dbReference type="EMBL" id="MSFK01000014">
    <property type="protein sequence ID" value="PWY87131.1"/>
    <property type="molecule type" value="Genomic_DNA"/>
</dbReference>
<accession>A0A317WN31</accession>
<dbReference type="InterPro" id="IPR006151">
    <property type="entry name" value="Shikm_DH/Glu-tRNA_Rdtase"/>
</dbReference>
<dbReference type="SUPFAM" id="SSF53223">
    <property type="entry name" value="Aminoacid dehydrogenase-like, N-terminal domain"/>
    <property type="match status" value="1"/>
</dbReference>
<evidence type="ECO:0000259" key="3">
    <source>
        <dbReference type="Pfam" id="PF01488"/>
    </source>
</evidence>
<reference evidence="6 7" key="1">
    <citation type="submission" date="2016-12" db="EMBL/GenBank/DDBJ databases">
        <title>The genomes of Aspergillus section Nigri reveals drivers in fungal speciation.</title>
        <authorList>
            <consortium name="DOE Joint Genome Institute"/>
            <person name="Vesth T.C."/>
            <person name="Nybo J."/>
            <person name="Theobald S."/>
            <person name="Brandl J."/>
            <person name="Frisvad J.C."/>
            <person name="Nielsen K.F."/>
            <person name="Lyhne E.K."/>
            <person name="Kogle M.E."/>
            <person name="Kuo A."/>
            <person name="Riley R."/>
            <person name="Clum A."/>
            <person name="Nolan M."/>
            <person name="Lipzen A."/>
            <person name="Salamov A."/>
            <person name="Henrissat B."/>
            <person name="Wiebenga A."/>
            <person name="De Vries R.P."/>
            <person name="Grigoriev I.V."/>
            <person name="Mortensen U.H."/>
            <person name="Andersen M.R."/>
            <person name="Baker S.E."/>
        </authorList>
    </citation>
    <scope>NUCLEOTIDE SEQUENCE [LARGE SCALE GENOMIC DNA]</scope>
    <source>
        <strain evidence="6 7">CBS 115572</strain>
    </source>
</reference>
<dbReference type="Pfam" id="PF18317">
    <property type="entry name" value="SDH_C"/>
    <property type="match status" value="1"/>
</dbReference>
<dbReference type="Gene3D" id="3.40.50.720">
    <property type="entry name" value="NAD(P)-binding Rossmann-like Domain"/>
    <property type="match status" value="1"/>
</dbReference>
<feature type="domain" description="SDH C-terminal" evidence="5">
    <location>
        <begin position="701"/>
        <end position="731"/>
    </location>
</feature>
<feature type="domain" description="Shikimate dehydrogenase substrate binding N-terminal" evidence="4">
    <location>
        <begin position="438"/>
        <end position="518"/>
    </location>
</feature>
<dbReference type="InterPro" id="IPR041121">
    <property type="entry name" value="SDH_C"/>
</dbReference>
<dbReference type="PANTHER" id="PTHR21089:SF1">
    <property type="entry name" value="BIFUNCTIONAL 3-DEHYDROQUINATE DEHYDRATASE_SHIKIMATE DEHYDROGENASE, CHLOROPLASTIC"/>
    <property type="match status" value="1"/>
</dbReference>
<protein>
    <submittedName>
        <fullName evidence="6">Uncharacterized protein</fullName>
    </submittedName>
</protein>
<dbReference type="Pfam" id="PF01488">
    <property type="entry name" value="Shikimate_DH"/>
    <property type="match status" value="1"/>
</dbReference>
<proteinExistence type="inferred from homology"/>
<evidence type="ECO:0000259" key="5">
    <source>
        <dbReference type="Pfam" id="PF18317"/>
    </source>
</evidence>
<dbReference type="InterPro" id="IPR046346">
    <property type="entry name" value="Aminoacid_DH-like_N_sf"/>
</dbReference>
<evidence type="ECO:0000313" key="7">
    <source>
        <dbReference type="Proteomes" id="UP000246702"/>
    </source>
</evidence>
<name>A0A317WN31_9EURO</name>
<feature type="domain" description="Quinate/shikimate 5-dehydrogenase/glutamyl-tRNA reductase" evidence="3">
    <location>
        <begin position="560"/>
        <end position="603"/>
    </location>
</feature>
<dbReference type="AlphaFoldDB" id="A0A317WN31"/>
<keyword evidence="7" id="KW-1185">Reference proteome</keyword>
<dbReference type="Pfam" id="PF08501">
    <property type="entry name" value="Shikimate_dh_N"/>
    <property type="match status" value="1"/>
</dbReference>
<dbReference type="OrthoDB" id="4415835at2759"/>
<dbReference type="Proteomes" id="UP000246702">
    <property type="component" value="Unassembled WGS sequence"/>
</dbReference>
<dbReference type="InterPro" id="IPR013785">
    <property type="entry name" value="Aldolase_TIM"/>
</dbReference>
<dbReference type="Gene3D" id="3.40.50.10860">
    <property type="entry name" value="Leucine Dehydrogenase, chain A, domain 1"/>
    <property type="match status" value="1"/>
</dbReference>
<dbReference type="Gene3D" id="3.20.20.70">
    <property type="entry name" value="Aldolase class I"/>
    <property type="match status" value="1"/>
</dbReference>
<dbReference type="SUPFAM" id="SSF52540">
    <property type="entry name" value="P-loop containing nucleoside triphosphate hydrolases"/>
    <property type="match status" value="1"/>
</dbReference>
<dbReference type="Gene3D" id="3.40.50.300">
    <property type="entry name" value="P-loop containing nucleotide triphosphate hydrolases"/>
    <property type="match status" value="1"/>
</dbReference>
<dbReference type="PANTHER" id="PTHR21089">
    <property type="entry name" value="SHIKIMATE DEHYDROGENASE"/>
    <property type="match status" value="1"/>
</dbReference>
<dbReference type="Pfam" id="PF01202">
    <property type="entry name" value="SKI"/>
    <property type="match status" value="1"/>
</dbReference>
<dbReference type="InterPro" id="IPR001381">
    <property type="entry name" value="DHquinase_I"/>
</dbReference>
<dbReference type="SUPFAM" id="SSF51735">
    <property type="entry name" value="NAD(P)-binding Rossmann-fold domains"/>
    <property type="match status" value="1"/>
</dbReference>
<dbReference type="GO" id="GO:0003855">
    <property type="term" value="F:3-dehydroquinate dehydratase activity"/>
    <property type="evidence" value="ECO:0007669"/>
    <property type="project" value="InterPro"/>
</dbReference>